<dbReference type="SUPFAM" id="SSF48403">
    <property type="entry name" value="Ankyrin repeat"/>
    <property type="match status" value="1"/>
</dbReference>
<name>A0A437JNR7_9BURK</name>
<sequence length="503" mass="53108">MSRALPPLPHPDHLRRQAKDLLRAWRAGDVAALARASAWQLQPPWQLAAAQFVIAREHQQASWPRLMAAVDARRATALDEADFVAETVALALGRGWNAPQPARALAGLAARPVSHPALALLRGQADEALSLLSGTALHANLPPWQAPPLVYAAASGLARLDSHRTALEHTVQTLLDHGADPNATWTDPDNPGQPLPVLYGAVARSRSLGIVERLLAAGADPNDNESLYHAAERDDPAFMSALVRAGARWTGTNALFRQLDHEHPAGLAAALALGADPNERGPGGRRALHHALMRGRGADSVRRLLDHGADPAAPDDVGFIAADYAVRAGDRASLALLPTPGAAPRTMRDEEAFAAACAAADEAQARTLLARDAKLVSRLPPHLLRLLPEQAQRGRHDAVALMLALGWPVAVKGDWDASALNQAAFRGDAAMVRLLLAHDAHWDERNGYGGNVVGSCLHAACNEPVAGGDYAAVLGLLLDAGAPAPEDLDALPSDLQDVINARA</sequence>
<reference evidence="2 3" key="1">
    <citation type="submission" date="2019-01" db="EMBL/GenBank/DDBJ databases">
        <authorList>
            <person name="Chen W.-M."/>
        </authorList>
    </citation>
    <scope>NUCLEOTIDE SEQUENCE [LARGE SCALE GENOMIC DNA]</scope>
    <source>
        <strain evidence="2 3">ICH-3</strain>
    </source>
</reference>
<dbReference type="Pfam" id="PF00023">
    <property type="entry name" value="Ank"/>
    <property type="match status" value="1"/>
</dbReference>
<dbReference type="InterPro" id="IPR051616">
    <property type="entry name" value="Cul2-RING_E3_ligase_SR"/>
</dbReference>
<proteinExistence type="predicted"/>
<dbReference type="PANTHER" id="PTHR46224">
    <property type="entry name" value="ANKYRIN REPEAT FAMILY PROTEIN"/>
    <property type="match status" value="1"/>
</dbReference>
<dbReference type="AlphaFoldDB" id="A0A437JNR7"/>
<dbReference type="InterPro" id="IPR036770">
    <property type="entry name" value="Ankyrin_rpt-contain_sf"/>
</dbReference>
<dbReference type="Proteomes" id="UP000288178">
    <property type="component" value="Unassembled WGS sequence"/>
</dbReference>
<dbReference type="PROSITE" id="PS50088">
    <property type="entry name" value="ANK_REPEAT"/>
    <property type="match status" value="1"/>
</dbReference>
<keyword evidence="3" id="KW-1185">Reference proteome</keyword>
<dbReference type="RefSeq" id="WP_128200930.1">
    <property type="nucleotide sequence ID" value="NZ_SACT01000010.1"/>
</dbReference>
<evidence type="ECO:0000256" key="1">
    <source>
        <dbReference type="PROSITE-ProRule" id="PRU00023"/>
    </source>
</evidence>
<dbReference type="Gene3D" id="1.25.40.20">
    <property type="entry name" value="Ankyrin repeat-containing domain"/>
    <property type="match status" value="3"/>
</dbReference>
<dbReference type="OrthoDB" id="127805at2"/>
<dbReference type="PROSITE" id="PS50297">
    <property type="entry name" value="ANK_REP_REGION"/>
    <property type="match status" value="1"/>
</dbReference>
<organism evidence="2 3">
    <name type="scientific">Rubrivivax albus</name>
    <dbReference type="NCBI Taxonomy" id="2499835"/>
    <lineage>
        <taxon>Bacteria</taxon>
        <taxon>Pseudomonadati</taxon>
        <taxon>Pseudomonadota</taxon>
        <taxon>Betaproteobacteria</taxon>
        <taxon>Burkholderiales</taxon>
        <taxon>Sphaerotilaceae</taxon>
        <taxon>Rubrivivax</taxon>
    </lineage>
</organism>
<accession>A0A437JNR7</accession>
<dbReference type="PANTHER" id="PTHR46224:SF6">
    <property type="entry name" value="ANKYRIN REPEAT FAMILY PROTEIN"/>
    <property type="match status" value="1"/>
</dbReference>
<comment type="caution">
    <text evidence="2">The sequence shown here is derived from an EMBL/GenBank/DDBJ whole genome shotgun (WGS) entry which is preliminary data.</text>
</comment>
<evidence type="ECO:0000313" key="3">
    <source>
        <dbReference type="Proteomes" id="UP000288178"/>
    </source>
</evidence>
<dbReference type="EMBL" id="SACT01000010">
    <property type="protein sequence ID" value="RVT48470.1"/>
    <property type="molecule type" value="Genomic_DNA"/>
</dbReference>
<keyword evidence="1" id="KW-0040">ANK repeat</keyword>
<feature type="repeat" description="ANK" evidence="1">
    <location>
        <begin position="283"/>
        <end position="316"/>
    </location>
</feature>
<evidence type="ECO:0000313" key="2">
    <source>
        <dbReference type="EMBL" id="RVT48470.1"/>
    </source>
</evidence>
<protein>
    <submittedName>
        <fullName evidence="2">Ankyrin repeat domain-containing protein</fullName>
    </submittedName>
</protein>
<dbReference type="InterPro" id="IPR002110">
    <property type="entry name" value="Ankyrin_rpt"/>
</dbReference>
<dbReference type="SMART" id="SM00248">
    <property type="entry name" value="ANK"/>
    <property type="match status" value="5"/>
</dbReference>
<gene>
    <name evidence="2" type="ORF">ENE75_22550</name>
</gene>